<evidence type="ECO:0000259" key="9">
    <source>
        <dbReference type="PROSITE" id="PS50929"/>
    </source>
</evidence>
<keyword evidence="3" id="KW-0547">Nucleotide-binding</keyword>
<sequence>MRTIRWLWKYSYPIKWMLLLSVILLTMESLANIAAIALQQRLIDHVFVEGKYEEFAGILILMGIAFAAHAALFTLGPHTVHLNMAYFHSKLAGNLIKVLHRMPISKLHKERTANFVHYFSSDVEHVYGLLGSDIPRAIQQGIQVLVLMGIIAYANPGMLLVLLVLTVLYIYLGRYFAPRIKDAAKGIQESKSDLLLHMEEGISATREIVAFHREEWEERKYGSIFKKYFDAMMREGKLLNLKMVFTDPLKWGISLLMIGYGGYLVIQGSVSIGTFIVIYQLSTQLMDGTQVLFNTYMGLSGRMASVERLRELFDGEPFKDGYRKLDGPLQSLVFEDVRFSYGPDMPETLKKLNMELPIGKKIAFVGQSGGGKSTIAQLLIRFFDPVEGTIRVNGIPLADIARKEWMSRVGIVFQDPYIFQEDIRSNLMMGLQASDTAMKEACVSAEIDSQIMSMSEGYMTQLGERGITLSGGQRQRVTIARAILRNPEILIMDEATSALDMETERRVQENLDRLRSGRTTIIIAHRLSTVQNADRIYVLSGGEIADAGTHEELMARSALYIDLVQKREIS</sequence>
<name>A0ABN8GKJ1_9BACL</name>
<dbReference type="SUPFAM" id="SSF90123">
    <property type="entry name" value="ABC transporter transmembrane region"/>
    <property type="match status" value="1"/>
</dbReference>
<feature type="transmembrane region" description="Helical" evidence="7">
    <location>
        <begin position="251"/>
        <end position="279"/>
    </location>
</feature>
<dbReference type="InterPro" id="IPR027417">
    <property type="entry name" value="P-loop_NTPase"/>
</dbReference>
<dbReference type="InterPro" id="IPR003593">
    <property type="entry name" value="AAA+_ATPase"/>
</dbReference>
<feature type="transmembrane region" description="Helical" evidence="7">
    <location>
        <begin position="55"/>
        <end position="75"/>
    </location>
</feature>
<evidence type="ECO:0000256" key="5">
    <source>
        <dbReference type="ARBA" id="ARBA00022989"/>
    </source>
</evidence>
<dbReference type="PROSITE" id="PS50893">
    <property type="entry name" value="ABC_TRANSPORTER_2"/>
    <property type="match status" value="1"/>
</dbReference>
<feature type="transmembrane region" description="Helical" evidence="7">
    <location>
        <begin position="144"/>
        <end position="172"/>
    </location>
</feature>
<dbReference type="PANTHER" id="PTHR43394">
    <property type="entry name" value="ATP-DEPENDENT PERMEASE MDL1, MITOCHONDRIAL"/>
    <property type="match status" value="1"/>
</dbReference>
<dbReference type="InterPro" id="IPR017871">
    <property type="entry name" value="ABC_transporter-like_CS"/>
</dbReference>
<comment type="subcellular location">
    <subcellularLocation>
        <location evidence="1">Cell membrane</location>
        <topology evidence="1">Multi-pass membrane protein</topology>
    </subcellularLocation>
</comment>
<dbReference type="EMBL" id="CAKMMF010000014">
    <property type="protein sequence ID" value="CAH1207763.1"/>
    <property type="molecule type" value="Genomic_DNA"/>
</dbReference>
<dbReference type="Pfam" id="PF00664">
    <property type="entry name" value="ABC_membrane"/>
    <property type="match status" value="1"/>
</dbReference>
<feature type="domain" description="ABC transporter" evidence="8">
    <location>
        <begin position="332"/>
        <end position="566"/>
    </location>
</feature>
<reference evidence="10" key="1">
    <citation type="submission" date="2022-01" db="EMBL/GenBank/DDBJ databases">
        <authorList>
            <person name="Criscuolo A."/>
        </authorList>
    </citation>
    <scope>NUCLEOTIDE SEQUENCE</scope>
    <source>
        <strain evidence="10">CIP111893</strain>
    </source>
</reference>
<keyword evidence="2 7" id="KW-0812">Transmembrane</keyword>
<dbReference type="Proteomes" id="UP000838686">
    <property type="component" value="Unassembled WGS sequence"/>
</dbReference>
<dbReference type="PROSITE" id="PS00211">
    <property type="entry name" value="ABC_TRANSPORTER_1"/>
    <property type="match status" value="1"/>
</dbReference>
<dbReference type="SUPFAM" id="SSF52540">
    <property type="entry name" value="P-loop containing nucleoside triphosphate hydrolases"/>
    <property type="match status" value="1"/>
</dbReference>
<keyword evidence="5 7" id="KW-1133">Transmembrane helix</keyword>
<feature type="domain" description="ABC transmembrane type-1" evidence="9">
    <location>
        <begin position="19"/>
        <end position="301"/>
    </location>
</feature>
<evidence type="ECO:0000259" key="8">
    <source>
        <dbReference type="PROSITE" id="PS50893"/>
    </source>
</evidence>
<evidence type="ECO:0000313" key="11">
    <source>
        <dbReference type="Proteomes" id="UP000838686"/>
    </source>
</evidence>
<dbReference type="GO" id="GO:0005524">
    <property type="term" value="F:ATP binding"/>
    <property type="evidence" value="ECO:0007669"/>
    <property type="project" value="UniProtKB-KW"/>
</dbReference>
<dbReference type="InterPro" id="IPR039421">
    <property type="entry name" value="Type_1_exporter"/>
</dbReference>
<dbReference type="InterPro" id="IPR003439">
    <property type="entry name" value="ABC_transporter-like_ATP-bd"/>
</dbReference>
<dbReference type="InterPro" id="IPR011527">
    <property type="entry name" value="ABC1_TM_dom"/>
</dbReference>
<protein>
    <submittedName>
        <fullName evidence="10">Lipid A export ATP-binding/permease protein MsbA</fullName>
    </submittedName>
</protein>
<dbReference type="RefSeq" id="WP_236343082.1">
    <property type="nucleotide sequence ID" value="NZ_CAKMMF010000014.1"/>
</dbReference>
<evidence type="ECO:0000313" key="10">
    <source>
        <dbReference type="EMBL" id="CAH1207763.1"/>
    </source>
</evidence>
<keyword evidence="6 7" id="KW-0472">Membrane</keyword>
<accession>A0ABN8GKJ1</accession>
<dbReference type="InterPro" id="IPR036640">
    <property type="entry name" value="ABC1_TM_sf"/>
</dbReference>
<comment type="caution">
    <text evidence="10">The sequence shown here is derived from an EMBL/GenBank/DDBJ whole genome shotgun (WGS) entry which is preliminary data.</text>
</comment>
<evidence type="ECO:0000256" key="7">
    <source>
        <dbReference type="SAM" id="Phobius"/>
    </source>
</evidence>
<gene>
    <name evidence="10" type="primary">msbA_2</name>
    <name evidence="10" type="ORF">PAECIP111893_02774</name>
</gene>
<dbReference type="PROSITE" id="PS50929">
    <property type="entry name" value="ABC_TM1F"/>
    <property type="match status" value="1"/>
</dbReference>
<dbReference type="Pfam" id="PF00005">
    <property type="entry name" value="ABC_tran"/>
    <property type="match status" value="1"/>
</dbReference>
<evidence type="ECO:0000256" key="6">
    <source>
        <dbReference type="ARBA" id="ARBA00023136"/>
    </source>
</evidence>
<dbReference type="CDD" id="cd07346">
    <property type="entry name" value="ABC_6TM_exporters"/>
    <property type="match status" value="1"/>
</dbReference>
<proteinExistence type="predicted"/>
<evidence type="ECO:0000256" key="3">
    <source>
        <dbReference type="ARBA" id="ARBA00022741"/>
    </source>
</evidence>
<dbReference type="SMART" id="SM00382">
    <property type="entry name" value="AAA"/>
    <property type="match status" value="1"/>
</dbReference>
<evidence type="ECO:0000256" key="4">
    <source>
        <dbReference type="ARBA" id="ARBA00022840"/>
    </source>
</evidence>
<organism evidence="10 11">
    <name type="scientific">Paenibacillus plantiphilus</name>
    <dbReference type="NCBI Taxonomy" id="2905650"/>
    <lineage>
        <taxon>Bacteria</taxon>
        <taxon>Bacillati</taxon>
        <taxon>Bacillota</taxon>
        <taxon>Bacilli</taxon>
        <taxon>Bacillales</taxon>
        <taxon>Paenibacillaceae</taxon>
        <taxon>Paenibacillus</taxon>
    </lineage>
</organism>
<dbReference type="Gene3D" id="1.20.1560.10">
    <property type="entry name" value="ABC transporter type 1, transmembrane domain"/>
    <property type="match status" value="1"/>
</dbReference>
<dbReference type="PANTHER" id="PTHR43394:SF1">
    <property type="entry name" value="ATP-BINDING CASSETTE SUB-FAMILY B MEMBER 10, MITOCHONDRIAL"/>
    <property type="match status" value="1"/>
</dbReference>
<evidence type="ECO:0000256" key="2">
    <source>
        <dbReference type="ARBA" id="ARBA00022692"/>
    </source>
</evidence>
<evidence type="ECO:0000256" key="1">
    <source>
        <dbReference type="ARBA" id="ARBA00004651"/>
    </source>
</evidence>
<keyword evidence="11" id="KW-1185">Reference proteome</keyword>
<keyword evidence="4 10" id="KW-0067">ATP-binding</keyword>
<dbReference type="Gene3D" id="3.40.50.300">
    <property type="entry name" value="P-loop containing nucleotide triphosphate hydrolases"/>
    <property type="match status" value="1"/>
</dbReference>